<dbReference type="OrthoDB" id="3356019at2759"/>
<organism evidence="1 2">
    <name type="scientific">Pholiota conissans</name>
    <dbReference type="NCBI Taxonomy" id="109636"/>
    <lineage>
        <taxon>Eukaryota</taxon>
        <taxon>Fungi</taxon>
        <taxon>Dikarya</taxon>
        <taxon>Basidiomycota</taxon>
        <taxon>Agaricomycotina</taxon>
        <taxon>Agaricomycetes</taxon>
        <taxon>Agaricomycetidae</taxon>
        <taxon>Agaricales</taxon>
        <taxon>Agaricineae</taxon>
        <taxon>Strophariaceae</taxon>
        <taxon>Pholiota</taxon>
    </lineage>
</organism>
<gene>
    <name evidence="1" type="ORF">BDN70DRAFT_873128</name>
</gene>
<name>A0A9P5ZCJ0_9AGAR</name>
<evidence type="ECO:0000313" key="1">
    <source>
        <dbReference type="EMBL" id="KAF9483989.1"/>
    </source>
</evidence>
<dbReference type="AlphaFoldDB" id="A0A9P5ZCJ0"/>
<protein>
    <submittedName>
        <fullName evidence="1">Uncharacterized protein</fullName>
    </submittedName>
</protein>
<comment type="caution">
    <text evidence="1">The sequence shown here is derived from an EMBL/GenBank/DDBJ whole genome shotgun (WGS) entry which is preliminary data.</text>
</comment>
<evidence type="ECO:0000313" key="2">
    <source>
        <dbReference type="Proteomes" id="UP000807469"/>
    </source>
</evidence>
<keyword evidence="2" id="KW-1185">Reference proteome</keyword>
<reference evidence="1" key="1">
    <citation type="submission" date="2020-11" db="EMBL/GenBank/DDBJ databases">
        <authorList>
            <consortium name="DOE Joint Genome Institute"/>
            <person name="Ahrendt S."/>
            <person name="Riley R."/>
            <person name="Andreopoulos W."/>
            <person name="Labutti K."/>
            <person name="Pangilinan J."/>
            <person name="Ruiz-Duenas F.J."/>
            <person name="Barrasa J.M."/>
            <person name="Sanchez-Garcia M."/>
            <person name="Camarero S."/>
            <person name="Miyauchi S."/>
            <person name="Serrano A."/>
            <person name="Linde D."/>
            <person name="Babiker R."/>
            <person name="Drula E."/>
            <person name="Ayuso-Fernandez I."/>
            <person name="Pacheco R."/>
            <person name="Padilla G."/>
            <person name="Ferreira P."/>
            <person name="Barriuso J."/>
            <person name="Kellner H."/>
            <person name="Castanera R."/>
            <person name="Alfaro M."/>
            <person name="Ramirez L."/>
            <person name="Pisabarro A.G."/>
            <person name="Kuo A."/>
            <person name="Tritt A."/>
            <person name="Lipzen A."/>
            <person name="He G."/>
            <person name="Yan M."/>
            <person name="Ng V."/>
            <person name="Cullen D."/>
            <person name="Martin F."/>
            <person name="Rosso M.-N."/>
            <person name="Henrissat B."/>
            <person name="Hibbett D."/>
            <person name="Martinez A.T."/>
            <person name="Grigoriev I.V."/>
        </authorList>
    </citation>
    <scope>NUCLEOTIDE SEQUENCE</scope>
    <source>
        <strain evidence="1">CIRM-BRFM 674</strain>
    </source>
</reference>
<proteinExistence type="predicted"/>
<dbReference type="Proteomes" id="UP000807469">
    <property type="component" value="Unassembled WGS sequence"/>
</dbReference>
<dbReference type="EMBL" id="MU155148">
    <property type="protein sequence ID" value="KAF9483989.1"/>
    <property type="molecule type" value="Genomic_DNA"/>
</dbReference>
<accession>A0A9P5ZCJ0</accession>
<sequence length="125" mass="14036">MSSSQVRHKRDVDEAYEIQAKAGITGAARSTAVGIGLAVIVHHLSPAFRRQTLAFKGFIVSGFTIFGLVHGAEKALFEHENRKRREENILRREARLDLARRGLIGTETEIANWKAEKELERSRPS</sequence>